<dbReference type="RefSeq" id="WP_002367290.1">
    <property type="nucleotide sequence ID" value="NZ_CABGUR010000021.1"/>
</dbReference>
<evidence type="ECO:0000313" key="1">
    <source>
        <dbReference type="EMBL" id="MXS54135.1"/>
    </source>
</evidence>
<name>A0AAP6V7Y6_ENTFL</name>
<reference evidence="1 2" key="1">
    <citation type="submission" date="2019-04" db="EMBL/GenBank/DDBJ databases">
        <title>Step-wise assembly of the neonatal virome modulated by breast feeding.</title>
        <authorList>
            <person name="Liang G."/>
            <person name="Bushman F."/>
        </authorList>
    </citation>
    <scope>NUCLEOTIDE SEQUENCE [LARGE SCALE GENOMIC DNA]</scope>
    <source>
        <strain evidence="1 2">E3754</strain>
    </source>
</reference>
<protein>
    <submittedName>
        <fullName evidence="1">2-hydroxymuconic semialdehyde hydrolase</fullName>
    </submittedName>
</protein>
<comment type="caution">
    <text evidence="1">The sequence shown here is derived from an EMBL/GenBank/DDBJ whole genome shotgun (WGS) entry which is preliminary data.</text>
</comment>
<gene>
    <name evidence="1" type="ORF">GTI81_15735</name>
</gene>
<dbReference type="GO" id="GO:0016787">
    <property type="term" value="F:hydrolase activity"/>
    <property type="evidence" value="ECO:0007669"/>
    <property type="project" value="UniProtKB-KW"/>
</dbReference>
<organism evidence="1 2">
    <name type="scientific">Enterococcus faecalis</name>
    <name type="common">Streptococcus faecalis</name>
    <dbReference type="NCBI Taxonomy" id="1351"/>
    <lineage>
        <taxon>Bacteria</taxon>
        <taxon>Bacillati</taxon>
        <taxon>Bacillota</taxon>
        <taxon>Bacilli</taxon>
        <taxon>Lactobacillales</taxon>
        <taxon>Enterococcaceae</taxon>
        <taxon>Enterococcus</taxon>
    </lineage>
</organism>
<accession>A0AAP6V7Y6</accession>
<dbReference type="EMBL" id="WVTJ01000071">
    <property type="protein sequence ID" value="MXS54135.1"/>
    <property type="molecule type" value="Genomic_DNA"/>
</dbReference>
<sequence>MTTPSELVPIKEINDIWGSPNVETMCSVFDNTPNITKEILVHLLAGYPIVDLSDGEYIHFFQLDDEAIQFIKEKNIL</sequence>
<keyword evidence="1" id="KW-0378">Hydrolase</keyword>
<evidence type="ECO:0000313" key="2">
    <source>
        <dbReference type="Proteomes" id="UP000429730"/>
    </source>
</evidence>
<dbReference type="AlphaFoldDB" id="A0AAP6V7Y6"/>
<proteinExistence type="predicted"/>
<dbReference type="Proteomes" id="UP000429730">
    <property type="component" value="Unassembled WGS sequence"/>
</dbReference>